<dbReference type="PROSITE" id="PS51257">
    <property type="entry name" value="PROKAR_LIPOPROTEIN"/>
    <property type="match status" value="1"/>
</dbReference>
<reference evidence="1 2" key="1">
    <citation type="submission" date="2023-08" db="EMBL/GenBank/DDBJ databases">
        <title>Draft genome sequence of Algoriphagus confluentis.</title>
        <authorList>
            <person name="Takatani N."/>
            <person name="Hosokawa M."/>
            <person name="Sawabe T."/>
        </authorList>
    </citation>
    <scope>NUCLEOTIDE SEQUENCE [LARGE SCALE GENOMIC DNA]</scope>
    <source>
        <strain evidence="1 2">NBRC 111222</strain>
    </source>
</reference>
<gene>
    <name evidence="1" type="ORF">Aconfl_15100</name>
</gene>
<protein>
    <recommendedName>
        <fullName evidence="3">6-bladed beta-propeller protein</fullName>
    </recommendedName>
</protein>
<name>A0ABQ6PPY5_9BACT</name>
<dbReference type="Proteomes" id="UP001338309">
    <property type="component" value="Unassembled WGS sequence"/>
</dbReference>
<sequence length="370" mass="42510">MRTLKVILLPLLLSSCGGEKPNSGPPQALDLILIDSLEILEENGFLQRPSSVALINDTLVGIESIPSKGIWVFDRRSGLESYSILSNEEMGISFRPSKVIWTDFPKISILDGVSKRVHQYNFEKSKGNRHLISTALRTPENVWIKPILLGVFENFGDKFIVENSTNEVAFTSNKYYELTDNFLSFYDREGKHLNDYIPFPDQLRNLNKFIGPGKIVTSGKKDGQKLYISFPFTKSISVFDLKNMKFDENIIEFPNSRFFDFSIPFLDKEVDNSIGAVEYYPVPHYFNDIKFDSKGIFLQSIMKNEISVETHLMKYDERMKKWYETSKKFNLVDLGELAGVINDTLVFVDASMVKKEKKYIKRAVLRPIED</sequence>
<keyword evidence="2" id="KW-1185">Reference proteome</keyword>
<dbReference type="RefSeq" id="WP_338223605.1">
    <property type="nucleotide sequence ID" value="NZ_BTPD01000004.1"/>
</dbReference>
<proteinExistence type="predicted"/>
<evidence type="ECO:0000313" key="2">
    <source>
        <dbReference type="Proteomes" id="UP001338309"/>
    </source>
</evidence>
<evidence type="ECO:0000313" key="1">
    <source>
        <dbReference type="EMBL" id="GMQ28867.1"/>
    </source>
</evidence>
<dbReference type="EMBL" id="BTPD01000004">
    <property type="protein sequence ID" value="GMQ28867.1"/>
    <property type="molecule type" value="Genomic_DNA"/>
</dbReference>
<accession>A0ABQ6PPY5</accession>
<organism evidence="1 2">
    <name type="scientific">Algoriphagus confluentis</name>
    <dbReference type="NCBI Taxonomy" id="1697556"/>
    <lineage>
        <taxon>Bacteria</taxon>
        <taxon>Pseudomonadati</taxon>
        <taxon>Bacteroidota</taxon>
        <taxon>Cytophagia</taxon>
        <taxon>Cytophagales</taxon>
        <taxon>Cyclobacteriaceae</taxon>
        <taxon>Algoriphagus</taxon>
    </lineage>
</organism>
<comment type="caution">
    <text evidence="1">The sequence shown here is derived from an EMBL/GenBank/DDBJ whole genome shotgun (WGS) entry which is preliminary data.</text>
</comment>
<evidence type="ECO:0008006" key="3">
    <source>
        <dbReference type="Google" id="ProtNLM"/>
    </source>
</evidence>